<comment type="caution">
    <text evidence="2">The sequence shown here is derived from an EMBL/GenBank/DDBJ whole genome shotgun (WGS) entry which is preliminary data.</text>
</comment>
<dbReference type="RefSeq" id="WP_124236231.1">
    <property type="nucleotide sequence ID" value="NZ_JBHUFI010000003.1"/>
</dbReference>
<reference evidence="2 3" key="1">
    <citation type="submission" date="2018-11" db="EMBL/GenBank/DDBJ databases">
        <authorList>
            <person name="Li F."/>
        </authorList>
    </citation>
    <scope>NUCLEOTIDE SEQUENCE [LARGE SCALE GENOMIC DNA]</scope>
    <source>
        <strain evidence="2 3">YS17T</strain>
    </source>
</reference>
<keyword evidence="1" id="KW-0812">Transmembrane</keyword>
<protein>
    <submittedName>
        <fullName evidence="2">Uncharacterized protein</fullName>
    </submittedName>
</protein>
<keyword evidence="1" id="KW-1133">Transmembrane helix</keyword>
<feature type="transmembrane region" description="Helical" evidence="1">
    <location>
        <begin position="179"/>
        <end position="198"/>
    </location>
</feature>
<evidence type="ECO:0000313" key="3">
    <source>
        <dbReference type="Proteomes" id="UP000275225"/>
    </source>
</evidence>
<evidence type="ECO:0000313" key="2">
    <source>
        <dbReference type="EMBL" id="RQN08775.1"/>
    </source>
</evidence>
<dbReference type="Proteomes" id="UP000275225">
    <property type="component" value="Unassembled WGS sequence"/>
</dbReference>
<proteinExistence type="predicted"/>
<feature type="transmembrane region" description="Helical" evidence="1">
    <location>
        <begin position="104"/>
        <end position="124"/>
    </location>
</feature>
<feature type="transmembrane region" description="Helical" evidence="1">
    <location>
        <begin position="68"/>
        <end position="92"/>
    </location>
</feature>
<accession>A0A3N6X3T5</accession>
<sequence length="204" mass="22170">MNEKREARARRRQRRGGNRFALGAAVGILLFLVLAAVELVPLLLHGLARGFELDGDAVIEQWPLHAGYWVAVLVFAVPLIAGVVVALLTRFLAHTREPGAAARWSGVVLGVVAAYSVAVQWATLAGTTRPQLSRRLEELPLGVADVLRVAAYPSLAVLLCTFAAVAVVGLLTRRDRPRIYAWSYLAIALVVVVLVGWLNGNRYF</sequence>
<name>A0A3N6X3T5_9ACTN</name>
<keyword evidence="3" id="KW-1185">Reference proteome</keyword>
<dbReference type="AlphaFoldDB" id="A0A3N6X3T5"/>
<keyword evidence="1" id="KW-0472">Membrane</keyword>
<organism evidence="2 3">
    <name type="scientific">Aeromicrobium camelliae</name>
    <dbReference type="NCBI Taxonomy" id="1538144"/>
    <lineage>
        <taxon>Bacteria</taxon>
        <taxon>Bacillati</taxon>
        <taxon>Actinomycetota</taxon>
        <taxon>Actinomycetes</taxon>
        <taxon>Propionibacteriales</taxon>
        <taxon>Nocardioidaceae</taxon>
        <taxon>Aeromicrobium</taxon>
    </lineage>
</organism>
<dbReference type="EMBL" id="RQJX01000005">
    <property type="protein sequence ID" value="RQN08775.1"/>
    <property type="molecule type" value="Genomic_DNA"/>
</dbReference>
<gene>
    <name evidence="2" type="ORF">EHW97_05870</name>
</gene>
<feature type="transmembrane region" description="Helical" evidence="1">
    <location>
        <begin position="20"/>
        <end position="48"/>
    </location>
</feature>
<feature type="transmembrane region" description="Helical" evidence="1">
    <location>
        <begin position="150"/>
        <end position="172"/>
    </location>
</feature>
<evidence type="ECO:0000256" key="1">
    <source>
        <dbReference type="SAM" id="Phobius"/>
    </source>
</evidence>
<dbReference type="OrthoDB" id="9845794at2"/>